<evidence type="ECO:0000313" key="2">
    <source>
        <dbReference type="Proteomes" id="UP001139971"/>
    </source>
</evidence>
<sequence length="46" mass="5687">MANHAETAEQYHKVARRLNALIDEVTTPEEPAARWWQVWRRAWWRR</sequence>
<name>A0A9X3YKG5_9GAMM</name>
<gene>
    <name evidence="1" type="ORF">OD750_010230</name>
</gene>
<reference evidence="1" key="1">
    <citation type="submission" date="2023-02" db="EMBL/GenBank/DDBJ databases">
        <title>Tahibacter soli sp. nov. isolated from soil.</title>
        <authorList>
            <person name="Baek J.H."/>
            <person name="Lee J.K."/>
            <person name="Choi D.G."/>
            <person name="Jeon C.O."/>
        </authorList>
    </citation>
    <scope>NUCLEOTIDE SEQUENCE</scope>
    <source>
        <strain evidence="1">BL</strain>
    </source>
</reference>
<proteinExistence type="predicted"/>
<accession>A0A9X3YKG5</accession>
<dbReference type="Proteomes" id="UP001139971">
    <property type="component" value="Unassembled WGS sequence"/>
</dbReference>
<comment type="caution">
    <text evidence="1">The sequence shown here is derived from an EMBL/GenBank/DDBJ whole genome shotgun (WGS) entry which is preliminary data.</text>
</comment>
<dbReference type="RefSeq" id="WP_263544612.1">
    <property type="nucleotide sequence ID" value="NZ_JAOVZO020000015.1"/>
</dbReference>
<dbReference type="EMBL" id="JAOVZO020000015">
    <property type="protein sequence ID" value="MDC8012920.1"/>
    <property type="molecule type" value="Genomic_DNA"/>
</dbReference>
<protein>
    <submittedName>
        <fullName evidence="1">Uncharacterized protein</fullName>
    </submittedName>
</protein>
<evidence type="ECO:0000313" key="1">
    <source>
        <dbReference type="EMBL" id="MDC8012920.1"/>
    </source>
</evidence>
<organism evidence="1 2">
    <name type="scientific">Tahibacter soli</name>
    <dbReference type="NCBI Taxonomy" id="2983605"/>
    <lineage>
        <taxon>Bacteria</taxon>
        <taxon>Pseudomonadati</taxon>
        <taxon>Pseudomonadota</taxon>
        <taxon>Gammaproteobacteria</taxon>
        <taxon>Lysobacterales</taxon>
        <taxon>Rhodanobacteraceae</taxon>
        <taxon>Tahibacter</taxon>
    </lineage>
</organism>
<dbReference type="AlphaFoldDB" id="A0A9X3YKG5"/>
<keyword evidence="2" id="KW-1185">Reference proteome</keyword>